<reference evidence="3" key="1">
    <citation type="journal article" date="2019" name="Int. J. Syst. Evol. Microbiol.">
        <title>The Global Catalogue of Microorganisms (GCM) 10K type strain sequencing project: providing services to taxonomists for standard genome sequencing and annotation.</title>
        <authorList>
            <consortium name="The Broad Institute Genomics Platform"/>
            <consortium name="The Broad Institute Genome Sequencing Center for Infectious Disease"/>
            <person name="Wu L."/>
            <person name="Ma J."/>
        </authorList>
    </citation>
    <scope>NUCLEOTIDE SEQUENCE [LARGE SCALE GENOMIC DNA]</scope>
    <source>
        <strain evidence="3">CGMCC 1.18578</strain>
    </source>
</reference>
<keyword evidence="1" id="KW-0472">Membrane</keyword>
<dbReference type="InterPro" id="IPR003832">
    <property type="entry name" value="DUF212"/>
</dbReference>
<feature type="transmembrane region" description="Helical" evidence="1">
    <location>
        <begin position="6"/>
        <end position="24"/>
    </location>
</feature>
<feature type="transmembrane region" description="Helical" evidence="1">
    <location>
        <begin position="113"/>
        <end position="132"/>
    </location>
</feature>
<accession>A0ABW0QZJ7</accession>
<sequence length="133" mass="14597">MYYFLAPMIAWFVAGTLKYCINYMRFGKEAKSRVGNGGFPSNHTTIVTTVTFMIGFQEGFSSPTFGLGVAVIMVVIIDATGLRRHVGNHAVSLNQLSVGESKKHRESMGHTKLEVLGGLLLGILLGFLFHLFI</sequence>
<evidence type="ECO:0000313" key="3">
    <source>
        <dbReference type="Proteomes" id="UP001596108"/>
    </source>
</evidence>
<dbReference type="RefSeq" id="WP_378110860.1">
    <property type="nucleotide sequence ID" value="NZ_JBHSNC010000017.1"/>
</dbReference>
<comment type="caution">
    <text evidence="2">The sequence shown here is derived from an EMBL/GenBank/DDBJ whole genome shotgun (WGS) entry which is preliminary data.</text>
</comment>
<protein>
    <submittedName>
        <fullName evidence="2">Divergent PAP2 family protein</fullName>
    </submittedName>
</protein>
<name>A0ABW0QZJ7_9BACL</name>
<proteinExistence type="predicted"/>
<keyword evidence="3" id="KW-1185">Reference proteome</keyword>
<gene>
    <name evidence="2" type="ORF">ACFPQ4_05925</name>
</gene>
<dbReference type="PANTHER" id="PTHR31446">
    <property type="entry name" value="ACID PHOSPHATASE/VANADIUM-DEPENDENT HALOPEROXIDASE-RELATED PROTEIN"/>
    <property type="match status" value="1"/>
</dbReference>
<dbReference type="EMBL" id="JBHSNC010000017">
    <property type="protein sequence ID" value="MFC5528992.1"/>
    <property type="molecule type" value="Genomic_DNA"/>
</dbReference>
<organism evidence="2 3">
    <name type="scientific">Cohnella yongneupensis</name>
    <dbReference type="NCBI Taxonomy" id="425006"/>
    <lineage>
        <taxon>Bacteria</taxon>
        <taxon>Bacillati</taxon>
        <taxon>Bacillota</taxon>
        <taxon>Bacilli</taxon>
        <taxon>Bacillales</taxon>
        <taxon>Paenibacillaceae</taxon>
        <taxon>Cohnella</taxon>
    </lineage>
</organism>
<dbReference type="Pfam" id="PF02681">
    <property type="entry name" value="DUF212"/>
    <property type="match status" value="1"/>
</dbReference>
<evidence type="ECO:0000256" key="1">
    <source>
        <dbReference type="SAM" id="Phobius"/>
    </source>
</evidence>
<keyword evidence="1" id="KW-1133">Transmembrane helix</keyword>
<keyword evidence="1" id="KW-0812">Transmembrane</keyword>
<dbReference type="Proteomes" id="UP001596108">
    <property type="component" value="Unassembled WGS sequence"/>
</dbReference>
<dbReference type="PANTHER" id="PTHR31446:SF39">
    <property type="entry name" value="ACID PHOSPHATASE_VANADIUM-DEPENDENT HALOPEROXIDASE-RELATED PROTEIN"/>
    <property type="match status" value="1"/>
</dbReference>
<evidence type="ECO:0000313" key="2">
    <source>
        <dbReference type="EMBL" id="MFC5528992.1"/>
    </source>
</evidence>